<feature type="domain" description="RRM" evidence="3">
    <location>
        <begin position="134"/>
        <end position="206"/>
    </location>
</feature>
<dbReference type="Pfam" id="PF00076">
    <property type="entry name" value="RRM_1"/>
    <property type="match status" value="1"/>
</dbReference>
<dbReference type="AlphaFoldDB" id="A0AAP0BCC5"/>
<keyword evidence="4" id="KW-0687">Ribonucleoprotein</keyword>
<dbReference type="Gene3D" id="3.30.70.330">
    <property type="match status" value="1"/>
</dbReference>
<dbReference type="PANTHER" id="PTHR48025:SF6">
    <property type="entry name" value="RRM DOMAIN-CONTAINING PROTEIN"/>
    <property type="match status" value="1"/>
</dbReference>
<organism evidence="4 5">
    <name type="scientific">Platanthera zijinensis</name>
    <dbReference type="NCBI Taxonomy" id="2320716"/>
    <lineage>
        <taxon>Eukaryota</taxon>
        <taxon>Viridiplantae</taxon>
        <taxon>Streptophyta</taxon>
        <taxon>Embryophyta</taxon>
        <taxon>Tracheophyta</taxon>
        <taxon>Spermatophyta</taxon>
        <taxon>Magnoliopsida</taxon>
        <taxon>Liliopsida</taxon>
        <taxon>Asparagales</taxon>
        <taxon>Orchidaceae</taxon>
        <taxon>Orchidoideae</taxon>
        <taxon>Orchideae</taxon>
        <taxon>Orchidinae</taxon>
        <taxon>Platanthera</taxon>
    </lineage>
</organism>
<name>A0AAP0BCC5_9ASPA</name>
<keyword evidence="5" id="KW-1185">Reference proteome</keyword>
<sequence length="206" mass="24090">MTKVKLIRIEDFEVKRLRTKEFRMVKFCWDNCGKEELSWEREQAMLEESPNYFPQAGKSWVLFNCLKAFASMLCARARKHLDELCSLKNGLEKRRPYQMQELVGRIFRVQLAKNFSKPSSKKPRSNTRKGETRHKIYVGNLHWKARAVNLREFFSTKFNPSSARVVFDNSSGKPAGYGFVSFDTKEEMETIVSELEGEVMPNFNPN</sequence>
<evidence type="ECO:0000313" key="5">
    <source>
        <dbReference type="Proteomes" id="UP001418222"/>
    </source>
</evidence>
<reference evidence="4 5" key="1">
    <citation type="journal article" date="2022" name="Nat. Plants">
        <title>Genomes of leafy and leafless Platanthera orchids illuminate the evolution of mycoheterotrophy.</title>
        <authorList>
            <person name="Li M.H."/>
            <person name="Liu K.W."/>
            <person name="Li Z."/>
            <person name="Lu H.C."/>
            <person name="Ye Q.L."/>
            <person name="Zhang D."/>
            <person name="Wang J.Y."/>
            <person name="Li Y.F."/>
            <person name="Zhong Z.M."/>
            <person name="Liu X."/>
            <person name="Yu X."/>
            <person name="Liu D.K."/>
            <person name="Tu X.D."/>
            <person name="Liu B."/>
            <person name="Hao Y."/>
            <person name="Liao X.Y."/>
            <person name="Jiang Y.T."/>
            <person name="Sun W.H."/>
            <person name="Chen J."/>
            <person name="Chen Y.Q."/>
            <person name="Ai Y."/>
            <person name="Zhai J.W."/>
            <person name="Wu S.S."/>
            <person name="Zhou Z."/>
            <person name="Hsiao Y.Y."/>
            <person name="Wu W.L."/>
            <person name="Chen Y.Y."/>
            <person name="Lin Y.F."/>
            <person name="Hsu J.L."/>
            <person name="Li C.Y."/>
            <person name="Wang Z.W."/>
            <person name="Zhao X."/>
            <person name="Zhong W.Y."/>
            <person name="Ma X.K."/>
            <person name="Ma L."/>
            <person name="Huang J."/>
            <person name="Chen G.Z."/>
            <person name="Huang M.Z."/>
            <person name="Huang L."/>
            <person name="Peng D.H."/>
            <person name="Luo Y.B."/>
            <person name="Zou S.Q."/>
            <person name="Chen S.P."/>
            <person name="Lan S."/>
            <person name="Tsai W.C."/>
            <person name="Van de Peer Y."/>
            <person name="Liu Z.J."/>
        </authorList>
    </citation>
    <scope>NUCLEOTIDE SEQUENCE [LARGE SCALE GENOMIC DNA]</scope>
    <source>
        <strain evidence="4">Lor287</strain>
    </source>
</reference>
<dbReference type="GO" id="GO:1990904">
    <property type="term" value="C:ribonucleoprotein complex"/>
    <property type="evidence" value="ECO:0007669"/>
    <property type="project" value="UniProtKB-KW"/>
</dbReference>
<dbReference type="SUPFAM" id="SSF54928">
    <property type="entry name" value="RNA-binding domain, RBD"/>
    <property type="match status" value="1"/>
</dbReference>
<evidence type="ECO:0000313" key="4">
    <source>
        <dbReference type="EMBL" id="KAK8934542.1"/>
    </source>
</evidence>
<dbReference type="InterPro" id="IPR012677">
    <property type="entry name" value="Nucleotide-bd_a/b_plait_sf"/>
</dbReference>
<dbReference type="SMART" id="SM00360">
    <property type="entry name" value="RRM"/>
    <property type="match status" value="1"/>
</dbReference>
<dbReference type="GO" id="GO:1901259">
    <property type="term" value="P:chloroplast rRNA processing"/>
    <property type="evidence" value="ECO:0007669"/>
    <property type="project" value="TreeGrafter"/>
</dbReference>
<proteinExistence type="predicted"/>
<comment type="caution">
    <text evidence="4">The sequence shown here is derived from an EMBL/GenBank/DDBJ whole genome shotgun (WGS) entry which is preliminary data.</text>
</comment>
<dbReference type="InterPro" id="IPR000504">
    <property type="entry name" value="RRM_dom"/>
</dbReference>
<dbReference type="InterPro" id="IPR050502">
    <property type="entry name" value="Euk_RNA-bind_prot"/>
</dbReference>
<protein>
    <submittedName>
        <fullName evidence="4">Ribonucleoprotein</fullName>
    </submittedName>
</protein>
<dbReference type="InterPro" id="IPR035979">
    <property type="entry name" value="RBD_domain_sf"/>
</dbReference>
<dbReference type="PROSITE" id="PS50102">
    <property type="entry name" value="RRM"/>
    <property type="match status" value="1"/>
</dbReference>
<dbReference type="GO" id="GO:0003729">
    <property type="term" value="F:mRNA binding"/>
    <property type="evidence" value="ECO:0007669"/>
    <property type="project" value="TreeGrafter"/>
</dbReference>
<dbReference type="PANTHER" id="PTHR48025">
    <property type="entry name" value="OS02G0815200 PROTEIN"/>
    <property type="match status" value="1"/>
</dbReference>
<evidence type="ECO:0000256" key="2">
    <source>
        <dbReference type="PROSITE-ProRule" id="PRU00176"/>
    </source>
</evidence>
<evidence type="ECO:0000259" key="3">
    <source>
        <dbReference type="PROSITE" id="PS50102"/>
    </source>
</evidence>
<dbReference type="Proteomes" id="UP001418222">
    <property type="component" value="Unassembled WGS sequence"/>
</dbReference>
<evidence type="ECO:0000256" key="1">
    <source>
        <dbReference type="ARBA" id="ARBA00022884"/>
    </source>
</evidence>
<gene>
    <name evidence="4" type="ORF">KSP39_PZI014243</name>
</gene>
<dbReference type="EMBL" id="JBBWWQ010000012">
    <property type="protein sequence ID" value="KAK8934542.1"/>
    <property type="molecule type" value="Genomic_DNA"/>
</dbReference>
<dbReference type="GO" id="GO:0009535">
    <property type="term" value="C:chloroplast thylakoid membrane"/>
    <property type="evidence" value="ECO:0007669"/>
    <property type="project" value="TreeGrafter"/>
</dbReference>
<keyword evidence="1 2" id="KW-0694">RNA-binding</keyword>
<accession>A0AAP0BCC5</accession>